<organism evidence="1">
    <name type="scientific">Tupanvirus soda lake</name>
    <dbReference type="NCBI Taxonomy" id="2126985"/>
    <lineage>
        <taxon>Viruses</taxon>
        <taxon>Varidnaviria</taxon>
        <taxon>Bamfordvirae</taxon>
        <taxon>Nucleocytoviricota</taxon>
        <taxon>Megaviricetes</taxon>
        <taxon>Imitervirales</taxon>
        <taxon>Mimiviridae</taxon>
        <taxon>Megamimivirinae</taxon>
        <taxon>Tupanvirus</taxon>
        <taxon>Tupanvirus salinum</taxon>
    </lineage>
</organism>
<evidence type="ECO:0000313" key="1">
    <source>
        <dbReference type="EMBL" id="QKU35224.1"/>
    </source>
</evidence>
<reference evidence="1" key="1">
    <citation type="submission" date="2017-01" db="EMBL/GenBank/DDBJ databases">
        <authorList>
            <person name="Assis F.L."/>
            <person name="Abrahao J.S."/>
            <person name="Silva L."/>
            <person name="Khalil J.B."/>
            <person name="Rodrigues R."/>
            <person name="Silva L.S."/>
            <person name="Arantes T."/>
            <person name="Boratto P."/>
            <person name="Andrade M."/>
            <person name="Kroon E.G."/>
            <person name="Ribeiro B."/>
            <person name="Bergier I."/>
            <person name="Seligmann H."/>
            <person name="Ghigo E."/>
            <person name="Colson P."/>
            <person name="Levasseur A."/>
            <person name="Raoult D."/>
            <person name="Scola B.L."/>
        </authorList>
    </citation>
    <scope>NUCLEOTIDE SEQUENCE</scope>
    <source>
        <strain evidence="1">Soda lake</strain>
    </source>
</reference>
<dbReference type="GeneID" id="80518646"/>
<protein>
    <submittedName>
        <fullName evidence="1">Uncharacterized protein</fullName>
    </submittedName>
</protein>
<accession>A0A6N1NKL7</accession>
<proteinExistence type="predicted"/>
<sequence length="357" mass="41338">MTHIMNHIICSVCSRARKTKTFCNMENNYNICNNCKRKNKRFKESYGIEKLTCSCCQKEKDISAFSSSYRRKIGRHIFEKTCRACKTNQMVSEYSTLIEYSKIMLDRLKYVIKKYRNNYPSIFIDLDLSLTDIMNIYSAQNGLCSISNKILTHVYCESSQQMLYLYPSNMTLYLKDITKGYEKDNVSLVCISENHDQLQNVVNQHIKYQVERTKISELFSQLEKQFGNFSYVFNAQLCTDENEIKPVDIDNNIPLLPTSSSEQPVIPEPQTVYDIMPDPFSGYNNSYFQHNTLAEEVPQVMYDLTTGSQISNDTDQTNTTSLGFSNFDVNQTFTQEQLDFLNSLLNFDTGSQNNVVM</sequence>
<reference evidence="1" key="2">
    <citation type="journal article" date="2018" name="Nat. Commun.">
        <title>Tailed giant Tupanvirus possesses the most complete translational apparatus of the known virosphere.</title>
        <authorList>
            <person name="Abrahao J."/>
            <person name="Silva L."/>
            <person name="Silva L.S."/>
            <person name="Khalil J.Y.B."/>
            <person name="Rodrigues R."/>
            <person name="Arantes T."/>
            <person name="Assis F."/>
            <person name="Boratto P."/>
            <person name="Andrade M."/>
            <person name="Kroon E.G."/>
            <person name="Ribeiro B."/>
            <person name="Bergier I."/>
            <person name="Seligmann H."/>
            <person name="Ghigo E."/>
            <person name="Colson P."/>
            <person name="Levasseur A."/>
            <person name="Kroemer G."/>
            <person name="Raoult D."/>
            <person name="La Scola B."/>
        </authorList>
    </citation>
    <scope>NUCLEOTIDE SEQUENCE [LARGE SCALE GENOMIC DNA]</scope>
    <source>
        <strain evidence="1">Soda lake</strain>
    </source>
</reference>
<name>A0A6N1NKL7_9VIRU</name>
<dbReference type="KEGG" id="vg:80518646"/>
<dbReference type="EMBL" id="KY523104">
    <property type="protein sequence ID" value="QKU35224.1"/>
    <property type="molecule type" value="Genomic_DNA"/>
</dbReference>
<dbReference type="RefSeq" id="YP_010781882.1">
    <property type="nucleotide sequence ID" value="NC_075039.1"/>
</dbReference>